<name>A0A0G9GR18_LACPN</name>
<protein>
    <submittedName>
        <fullName evidence="2">Uncharacterized protein</fullName>
    </submittedName>
</protein>
<reference evidence="4 8" key="2">
    <citation type="submission" date="2020-12" db="EMBL/GenBank/DDBJ databases">
        <title>Whole genome sequencing of Lactobacillus plantarum PC518.</title>
        <authorList>
            <person name="Guo Q."/>
        </authorList>
    </citation>
    <scope>NUCLEOTIDE SEQUENCE [LARGE SCALE GENOMIC DNA]</scope>
    <source>
        <strain evidence="4 8">PC518</strain>
    </source>
</reference>
<dbReference type="Proteomes" id="UP000076989">
    <property type="component" value="Unassembled WGS sequence"/>
</dbReference>
<dbReference type="EMBL" id="LUWI01000041">
    <property type="protein sequence ID" value="KZU01320.1"/>
    <property type="molecule type" value="Genomic_DNA"/>
</dbReference>
<dbReference type="GeneID" id="89669778"/>
<dbReference type="RefSeq" id="WP_003642773.1">
    <property type="nucleotide sequence ID" value="NZ_AP018405.1"/>
</dbReference>
<dbReference type="Proteomes" id="UP000595466">
    <property type="component" value="Chromosome"/>
</dbReference>
<dbReference type="EMBL" id="LUXO01000033">
    <property type="protein sequence ID" value="KZV01794.1"/>
    <property type="molecule type" value="Genomic_DNA"/>
</dbReference>
<dbReference type="Proteomes" id="UP000076882">
    <property type="component" value="Unassembled WGS sequence"/>
</dbReference>
<accession>A0A0G9GR18</accession>
<dbReference type="Proteomes" id="UP000076872">
    <property type="component" value="Unassembled WGS sequence"/>
</dbReference>
<proteinExistence type="predicted"/>
<dbReference type="EMBL" id="LUXM01000033">
    <property type="protein sequence ID" value="KZU94619.1"/>
    <property type="molecule type" value="Genomic_DNA"/>
</dbReference>
<evidence type="ECO:0000313" key="8">
    <source>
        <dbReference type="Proteomes" id="UP000595466"/>
    </source>
</evidence>
<dbReference type="KEGG" id="lpb:SH83_10610"/>
<evidence type="ECO:0000313" key="3">
    <source>
        <dbReference type="EMBL" id="KZV01794.1"/>
    </source>
</evidence>
<gene>
    <name evidence="4" type="ORF">JH395_04770</name>
    <name evidence="2" type="ORF">Lp19_2593</name>
    <name evidence="3" type="ORF">NAB2_2414</name>
    <name evidence="1" type="ORF">Nizo2260_3044</name>
</gene>
<dbReference type="EMBL" id="CP066817">
    <property type="protein sequence ID" value="QQM61876.1"/>
    <property type="molecule type" value="Genomic_DNA"/>
</dbReference>
<evidence type="ECO:0000313" key="7">
    <source>
        <dbReference type="Proteomes" id="UP000076989"/>
    </source>
</evidence>
<evidence type="ECO:0000313" key="1">
    <source>
        <dbReference type="EMBL" id="KZU01320.1"/>
    </source>
</evidence>
<evidence type="ECO:0000313" key="6">
    <source>
        <dbReference type="Proteomes" id="UP000076882"/>
    </source>
</evidence>
<dbReference type="AlphaFoldDB" id="A0A0G9GR18"/>
<evidence type="ECO:0000313" key="5">
    <source>
        <dbReference type="Proteomes" id="UP000076872"/>
    </source>
</evidence>
<evidence type="ECO:0000313" key="2">
    <source>
        <dbReference type="EMBL" id="KZU94619.1"/>
    </source>
</evidence>
<organism evidence="2 6">
    <name type="scientific">Lactiplantibacillus plantarum</name>
    <name type="common">Lactobacillus plantarum</name>
    <dbReference type="NCBI Taxonomy" id="1590"/>
    <lineage>
        <taxon>Bacteria</taxon>
        <taxon>Bacillati</taxon>
        <taxon>Bacillota</taxon>
        <taxon>Bacilli</taxon>
        <taxon>Lactobacillales</taxon>
        <taxon>Lactobacillaceae</taxon>
        <taxon>Lactiplantibacillus</taxon>
    </lineage>
</organism>
<evidence type="ECO:0000313" key="4">
    <source>
        <dbReference type="EMBL" id="QQM61876.1"/>
    </source>
</evidence>
<sequence>MLLVYKDVFGIDHNDCHIVQTRHEFNRIFIIENEVGSRFTCIKDDAPLEKKMSGHWKYAKASDAPKNYAVPYKAQKN</sequence>
<dbReference type="PATRIC" id="fig|1590.142.peg.2273"/>
<reference evidence="5 6" key="1">
    <citation type="submission" date="2016-03" db="EMBL/GenBank/DDBJ databases">
        <title>Comparative genomics of 54 Lactobacillus plantarum strains reveals genomic uncoupling from niche constraints.</title>
        <authorList>
            <person name="Martino M.E."/>
        </authorList>
    </citation>
    <scope>NUCLEOTIDE SEQUENCE [LARGE SCALE GENOMIC DNA]</scope>
    <source>
        <strain evidence="2 6">19.1</strain>
        <strain evidence="3 5">NAB2</strain>
        <strain evidence="1 7">Nizo2260</strain>
    </source>
</reference>